<dbReference type="InterPro" id="IPR029044">
    <property type="entry name" value="Nucleotide-diphossugar_trans"/>
</dbReference>
<reference evidence="2" key="1">
    <citation type="submission" date="2019-09" db="EMBL/GenBank/DDBJ databases">
        <authorList>
            <person name="Cremers G."/>
        </authorList>
    </citation>
    <scope>NUCLEOTIDE SEQUENCE [LARGE SCALE GENOMIC DNA]</scope>
    <source>
        <strain evidence="2">3B</strain>
    </source>
</reference>
<dbReference type="CDD" id="cd03801">
    <property type="entry name" value="GT4_PimA-like"/>
    <property type="match status" value="1"/>
</dbReference>
<dbReference type="RefSeq" id="WP_142525406.1">
    <property type="nucleotide sequence ID" value="NZ_CABFUZ020000141.1"/>
</dbReference>
<proteinExistence type="predicted"/>
<organism evidence="2 3">
    <name type="scientific">Methylacidimicrobium cyclopophantes</name>
    <dbReference type="NCBI Taxonomy" id="1041766"/>
    <lineage>
        <taxon>Bacteria</taxon>
        <taxon>Pseudomonadati</taxon>
        <taxon>Verrucomicrobiota</taxon>
        <taxon>Methylacidimicrobium</taxon>
    </lineage>
</organism>
<name>A0A5E6MF78_9BACT</name>
<gene>
    <name evidence="2" type="primary">wbbL</name>
    <name evidence="2" type="ORF">MAMC_01404</name>
</gene>
<dbReference type="Gene3D" id="3.90.550.10">
    <property type="entry name" value="Spore Coat Polysaccharide Biosynthesis Protein SpsA, Chain A"/>
    <property type="match status" value="1"/>
</dbReference>
<dbReference type="PANTHER" id="PTHR43179">
    <property type="entry name" value="RHAMNOSYLTRANSFERASE WBBL"/>
    <property type="match status" value="1"/>
</dbReference>
<dbReference type="EC" id="2.4.1.-" evidence="2"/>
<dbReference type="Pfam" id="PF00535">
    <property type="entry name" value="Glycos_transf_2"/>
    <property type="match status" value="1"/>
</dbReference>
<comment type="caution">
    <text evidence="2">The sequence shown here is derived from an EMBL/GenBank/DDBJ whole genome shotgun (WGS) entry which is preliminary data.</text>
</comment>
<evidence type="ECO:0000313" key="3">
    <source>
        <dbReference type="Proteomes" id="UP000381693"/>
    </source>
</evidence>
<keyword evidence="3" id="KW-1185">Reference proteome</keyword>
<dbReference type="AlphaFoldDB" id="A0A5E6MF78"/>
<keyword evidence="2" id="KW-0808">Transferase</keyword>
<dbReference type="SUPFAM" id="SSF53756">
    <property type="entry name" value="UDP-Glycosyltransferase/glycogen phosphorylase"/>
    <property type="match status" value="1"/>
</dbReference>
<dbReference type="Pfam" id="PF13692">
    <property type="entry name" value="Glyco_trans_1_4"/>
    <property type="match status" value="1"/>
</dbReference>
<dbReference type="GO" id="GO:0016757">
    <property type="term" value="F:glycosyltransferase activity"/>
    <property type="evidence" value="ECO:0007669"/>
    <property type="project" value="UniProtKB-KW"/>
</dbReference>
<dbReference type="InterPro" id="IPR029063">
    <property type="entry name" value="SAM-dependent_MTases_sf"/>
</dbReference>
<dbReference type="Proteomes" id="UP000381693">
    <property type="component" value="Unassembled WGS sequence"/>
</dbReference>
<dbReference type="EMBL" id="CABFUZ020000141">
    <property type="protein sequence ID" value="VVM07026.1"/>
    <property type="molecule type" value="Genomic_DNA"/>
</dbReference>
<dbReference type="CDD" id="cd04186">
    <property type="entry name" value="GT_2_like_c"/>
    <property type="match status" value="1"/>
</dbReference>
<dbReference type="Gene3D" id="3.40.50.2000">
    <property type="entry name" value="Glycogen Phosphorylase B"/>
    <property type="match status" value="2"/>
</dbReference>
<evidence type="ECO:0000313" key="2">
    <source>
        <dbReference type="EMBL" id="VVM07026.1"/>
    </source>
</evidence>
<feature type="domain" description="Glycosyltransferase 2-like" evidence="1">
    <location>
        <begin position="449"/>
        <end position="613"/>
    </location>
</feature>
<sequence>MTSISERTPRERELAEGKALSGNLLLGLLPWFPIAGDRPLFLSGLSSWSGHIPFAFWSIAALRPKVLVELGTMAGDSYLAFCQAVGALSLTTSCFAVDHWRGDPQAGFYGDQLYEELRRFHDPRYGRFSRLLRMDFDEAAQLFPEGSIDLLHIDGCHRYEAVRHDFSHWLPKLSRRAVVLLHDVTEWRIDFGVWRLWKELRTVYPSFLFPHSYGLGVLLVGSEGAEAFRMLVSLSENGITRVRGHFANLGARIAAGTSEETASSTIDSAFSEKEVLRNAALKEPAELFEKISTDPVWNFLGSARLRSRRSSESLARACVVAQELADEGLPNASRLHALAALKALAERLLSSRSFRTLSLLHGAVSLGFLRRQNEEPAGRLRDALRKSFQVLLPVAGAGDALPWRDSLGFSLEGNVAKEAVRDRYRVALDEFLRGSDRLFLPRSEEPELSIVIVLCNQAELTFACLRSIEIHLAVPAEVILIDNASGDRTGELLLRVEGARIFRNSENLHFLRAANQGALAARGNLLLFLNNDAQIQPGTIEAARKALESHASVGAVGARIVNLDGRLQEAGSFFWRDGSPHGYGRGDSPLRRDYLFRRETDYCSGAFLLTRSSIFARMGGFDEAFAPAYYEEADYCLRLWEAGMRVLYEPDAVVLHWEFGSSNLARATQWMERNRKLFAARHESFLRDRAVSGANRLLRAPFPRPTLRLLYIDDRVPKPELGAGYPRANAILRELVAWGAQVSLFPMSGAVEGWEEIYWNVPREVEVLRGMDASLLGFYLEARRGEYDLVWVSRPHNMARLAEIEGAEQLLAGARLVYDAEAVFALREIRCVEFVRGTPLPKGEAERRIDREVALASRADRVVAVSEAEADEFRRRGIKNVRVIGHGLLPAPTSASFESRQDFLLVGGIQDLHSPNADALLWFAEKVLPRIARGLPGLSPRALSVGYGTDSPDLLACLGPGVIGIGPVADLSPHYDRARVFLAPTRFAAGIPMKAHEAASRGVPMVASELIARQLRWEAGEALLKAPVEDPEAFAAACRRLYTDRELWERLRAGALAAVSRDCDPKRFSGAIHELLDELAGKTAGWKNLHPF</sequence>
<dbReference type="Pfam" id="PF13578">
    <property type="entry name" value="Methyltransf_24"/>
    <property type="match status" value="1"/>
</dbReference>
<evidence type="ECO:0000259" key="1">
    <source>
        <dbReference type="Pfam" id="PF00535"/>
    </source>
</evidence>
<dbReference type="PANTHER" id="PTHR43179:SF7">
    <property type="entry name" value="RHAMNOSYLTRANSFERASE WBBL"/>
    <property type="match status" value="1"/>
</dbReference>
<dbReference type="InterPro" id="IPR001173">
    <property type="entry name" value="Glyco_trans_2-like"/>
</dbReference>
<dbReference type="SUPFAM" id="SSF53448">
    <property type="entry name" value="Nucleotide-diphospho-sugar transferases"/>
    <property type="match status" value="1"/>
</dbReference>
<accession>A0A5E6MF78</accession>
<protein>
    <submittedName>
        <fullName evidence="2">Rhamnosyltransferase WbbL</fullName>
        <ecNumber evidence="2">2.4.1.-</ecNumber>
    </submittedName>
</protein>
<dbReference type="OrthoDB" id="8936324at2"/>
<dbReference type="SUPFAM" id="SSF53335">
    <property type="entry name" value="S-adenosyl-L-methionine-dependent methyltransferases"/>
    <property type="match status" value="1"/>
</dbReference>
<keyword evidence="2" id="KW-0328">Glycosyltransferase</keyword>
<dbReference type="Gene3D" id="3.40.50.150">
    <property type="entry name" value="Vaccinia Virus protein VP39"/>
    <property type="match status" value="1"/>
</dbReference>